<accession>A0A8S5P3L4</accession>
<proteinExistence type="predicted"/>
<name>A0A8S5P3L4_9CAUD</name>
<reference evidence="1" key="1">
    <citation type="journal article" date="2021" name="Proc. Natl. Acad. Sci. U.S.A.">
        <title>A Catalog of Tens of Thousands of Viruses from Human Metagenomes Reveals Hidden Associations with Chronic Diseases.</title>
        <authorList>
            <person name="Tisza M.J."/>
            <person name="Buck C.B."/>
        </authorList>
    </citation>
    <scope>NUCLEOTIDE SEQUENCE</scope>
    <source>
        <strain evidence="1">CtNnv6</strain>
    </source>
</reference>
<evidence type="ECO:0000313" key="1">
    <source>
        <dbReference type="EMBL" id="DAE01229.1"/>
    </source>
</evidence>
<organism evidence="1">
    <name type="scientific">Myoviridae sp. ctNnv6</name>
    <dbReference type="NCBI Taxonomy" id="2825091"/>
    <lineage>
        <taxon>Viruses</taxon>
        <taxon>Duplodnaviria</taxon>
        <taxon>Heunggongvirae</taxon>
        <taxon>Uroviricota</taxon>
        <taxon>Caudoviricetes</taxon>
    </lineage>
</organism>
<sequence length="32" mass="3624">MSVIFQSLISRDLAKIRSKIIEGYIKRGASGW</sequence>
<protein>
    <submittedName>
        <fullName evidence="1">Uncharacterized protein</fullName>
    </submittedName>
</protein>
<dbReference type="EMBL" id="BK015321">
    <property type="protein sequence ID" value="DAE01229.1"/>
    <property type="molecule type" value="Genomic_DNA"/>
</dbReference>